<keyword evidence="3" id="KW-0444">Lipid biosynthesis</keyword>
<dbReference type="InterPro" id="IPR005804">
    <property type="entry name" value="FA_desaturase_dom"/>
</dbReference>
<evidence type="ECO:0000259" key="13">
    <source>
        <dbReference type="Pfam" id="PF00487"/>
    </source>
</evidence>
<name>A0A562SP82_9BACT</name>
<gene>
    <name evidence="14" type="ORF">IQ13_1088</name>
</gene>
<dbReference type="GO" id="GO:0016717">
    <property type="term" value="F:oxidoreductase activity, acting on paired donors, with oxidation of a pair of donors resulting in the reduction of molecular oxygen to two molecules of water"/>
    <property type="evidence" value="ECO:0007669"/>
    <property type="project" value="InterPro"/>
</dbReference>
<keyword evidence="4 12" id="KW-0812">Transmembrane</keyword>
<keyword evidence="9" id="KW-0443">Lipid metabolism</keyword>
<keyword evidence="7" id="KW-0560">Oxidoreductase</keyword>
<evidence type="ECO:0000256" key="11">
    <source>
        <dbReference type="ARBA" id="ARBA00023160"/>
    </source>
</evidence>
<protein>
    <submittedName>
        <fullName evidence="14">Stearoyl-CoA desaturase (Delta-9 desaturase)</fullName>
    </submittedName>
</protein>
<dbReference type="CDD" id="cd03505">
    <property type="entry name" value="Delta9-FADS-like"/>
    <property type="match status" value="1"/>
</dbReference>
<dbReference type="PANTHER" id="PTHR11351">
    <property type="entry name" value="ACYL-COA DESATURASE"/>
    <property type="match status" value="1"/>
</dbReference>
<dbReference type="InterPro" id="IPR015876">
    <property type="entry name" value="Acyl-CoA_DS"/>
</dbReference>
<dbReference type="EMBL" id="VLLE01000003">
    <property type="protein sequence ID" value="TWI82983.1"/>
    <property type="molecule type" value="Genomic_DNA"/>
</dbReference>
<accession>A0A562SP82</accession>
<comment type="similarity">
    <text evidence="2">Belongs to the fatty acid desaturase type 2 family.</text>
</comment>
<keyword evidence="15" id="KW-1185">Reference proteome</keyword>
<dbReference type="GO" id="GO:0006633">
    <property type="term" value="P:fatty acid biosynthetic process"/>
    <property type="evidence" value="ECO:0007669"/>
    <property type="project" value="UniProtKB-KW"/>
</dbReference>
<evidence type="ECO:0000256" key="10">
    <source>
        <dbReference type="ARBA" id="ARBA00023136"/>
    </source>
</evidence>
<evidence type="ECO:0000256" key="8">
    <source>
        <dbReference type="ARBA" id="ARBA00023004"/>
    </source>
</evidence>
<feature type="transmembrane region" description="Helical" evidence="12">
    <location>
        <begin position="147"/>
        <end position="164"/>
    </location>
</feature>
<evidence type="ECO:0000256" key="2">
    <source>
        <dbReference type="ARBA" id="ARBA00008749"/>
    </source>
</evidence>
<keyword evidence="11" id="KW-0275">Fatty acid biosynthesis</keyword>
<feature type="domain" description="Fatty acid desaturase" evidence="13">
    <location>
        <begin position="24"/>
        <end position="226"/>
    </location>
</feature>
<evidence type="ECO:0000256" key="6">
    <source>
        <dbReference type="ARBA" id="ARBA00022989"/>
    </source>
</evidence>
<evidence type="ECO:0000256" key="4">
    <source>
        <dbReference type="ARBA" id="ARBA00022692"/>
    </source>
</evidence>
<dbReference type="PANTHER" id="PTHR11351:SF31">
    <property type="entry name" value="DESATURASE 1, ISOFORM A-RELATED"/>
    <property type="match status" value="1"/>
</dbReference>
<feature type="transmembrane region" description="Helical" evidence="12">
    <location>
        <begin position="170"/>
        <end position="191"/>
    </location>
</feature>
<dbReference type="Pfam" id="PF00487">
    <property type="entry name" value="FA_desaturase"/>
    <property type="match status" value="1"/>
</dbReference>
<keyword evidence="5" id="KW-0276">Fatty acid metabolism</keyword>
<organism evidence="14 15">
    <name type="scientific">Lacibacter cauensis</name>
    <dbReference type="NCBI Taxonomy" id="510947"/>
    <lineage>
        <taxon>Bacteria</taxon>
        <taxon>Pseudomonadati</taxon>
        <taxon>Bacteroidota</taxon>
        <taxon>Chitinophagia</taxon>
        <taxon>Chitinophagales</taxon>
        <taxon>Chitinophagaceae</taxon>
        <taxon>Lacibacter</taxon>
    </lineage>
</organism>
<comment type="subcellular location">
    <subcellularLocation>
        <location evidence="1">Membrane</location>
        <topology evidence="1">Multi-pass membrane protein</topology>
    </subcellularLocation>
</comment>
<dbReference type="AlphaFoldDB" id="A0A562SP82"/>
<keyword evidence="6 12" id="KW-1133">Transmembrane helix</keyword>
<keyword evidence="10 12" id="KW-0472">Membrane</keyword>
<evidence type="ECO:0000256" key="7">
    <source>
        <dbReference type="ARBA" id="ARBA00023002"/>
    </source>
</evidence>
<reference evidence="14 15" key="1">
    <citation type="journal article" date="2015" name="Stand. Genomic Sci.">
        <title>Genomic Encyclopedia of Bacterial and Archaeal Type Strains, Phase III: the genomes of soil and plant-associated and newly described type strains.</title>
        <authorList>
            <person name="Whitman W.B."/>
            <person name="Woyke T."/>
            <person name="Klenk H.P."/>
            <person name="Zhou Y."/>
            <person name="Lilburn T.G."/>
            <person name="Beck B.J."/>
            <person name="De Vos P."/>
            <person name="Vandamme P."/>
            <person name="Eisen J.A."/>
            <person name="Garrity G."/>
            <person name="Hugenholtz P."/>
            <person name="Kyrpides N.C."/>
        </authorList>
    </citation>
    <scope>NUCLEOTIDE SEQUENCE [LARGE SCALE GENOMIC DNA]</scope>
    <source>
        <strain evidence="14 15">CGMCC 1.7271</strain>
    </source>
</reference>
<evidence type="ECO:0000313" key="14">
    <source>
        <dbReference type="EMBL" id="TWI82983.1"/>
    </source>
</evidence>
<evidence type="ECO:0000256" key="1">
    <source>
        <dbReference type="ARBA" id="ARBA00004141"/>
    </source>
</evidence>
<comment type="caution">
    <text evidence="14">The sequence shown here is derived from an EMBL/GenBank/DDBJ whole genome shotgun (WGS) entry which is preliminary data.</text>
</comment>
<feature type="transmembrane region" description="Helical" evidence="12">
    <location>
        <begin position="21"/>
        <end position="40"/>
    </location>
</feature>
<keyword evidence="8" id="KW-0408">Iron</keyword>
<evidence type="ECO:0000256" key="9">
    <source>
        <dbReference type="ARBA" id="ARBA00023098"/>
    </source>
</evidence>
<feature type="transmembrane region" description="Helical" evidence="12">
    <location>
        <begin position="60"/>
        <end position="79"/>
    </location>
</feature>
<proteinExistence type="inferred from homology"/>
<dbReference type="GO" id="GO:0016020">
    <property type="term" value="C:membrane"/>
    <property type="evidence" value="ECO:0007669"/>
    <property type="project" value="UniProtKB-SubCell"/>
</dbReference>
<dbReference type="Proteomes" id="UP000316167">
    <property type="component" value="Unassembled WGS sequence"/>
</dbReference>
<evidence type="ECO:0000313" key="15">
    <source>
        <dbReference type="Proteomes" id="UP000316167"/>
    </source>
</evidence>
<evidence type="ECO:0000256" key="12">
    <source>
        <dbReference type="SAM" id="Phobius"/>
    </source>
</evidence>
<evidence type="ECO:0000256" key="5">
    <source>
        <dbReference type="ARBA" id="ARBA00022832"/>
    </source>
</evidence>
<sequence length="269" mass="32358">MIIGVSLQPHFKFSISIFMTAILLFFFLHWFLSLFFHSFFLHRYASHQMYTAKPFVEKTFYFLTWFVQGSSFLVPRAYAVMHRMHHAYSDTEKDPHSPHFFKDIWQMMMHTARIFSGFVTGKNIPDARFTKDYLPVWDKLDKFGHNNITRGFFVVGYIAFYYFFAPSMWWFLLLPVHFFIGPIQGAIVNWFGHKMGYRNYSIEDHSKNTTPWGVLLMGELFQNNHHKDQNNANFARKWFEFDLTFIIMRILHALRIIKLKPLYVQRQQQ</sequence>
<evidence type="ECO:0000256" key="3">
    <source>
        <dbReference type="ARBA" id="ARBA00022516"/>
    </source>
</evidence>